<proteinExistence type="predicted"/>
<evidence type="ECO:0000313" key="2">
    <source>
        <dbReference type="EMBL" id="GEY65401.1"/>
    </source>
</evidence>
<dbReference type="EMBL" id="BKCJ010197264">
    <property type="protein sequence ID" value="GEY65401.1"/>
    <property type="molecule type" value="Genomic_DNA"/>
</dbReference>
<gene>
    <name evidence="2" type="ORF">Tci_437375</name>
</gene>
<accession>A0A699HPZ5</accession>
<keyword evidence="1" id="KW-0175">Coiled coil</keyword>
<organism evidence="2">
    <name type="scientific">Tanacetum cinerariifolium</name>
    <name type="common">Dalmatian daisy</name>
    <name type="synonym">Chrysanthemum cinerariifolium</name>
    <dbReference type="NCBI Taxonomy" id="118510"/>
    <lineage>
        <taxon>Eukaryota</taxon>
        <taxon>Viridiplantae</taxon>
        <taxon>Streptophyta</taxon>
        <taxon>Embryophyta</taxon>
        <taxon>Tracheophyta</taxon>
        <taxon>Spermatophyta</taxon>
        <taxon>Magnoliopsida</taxon>
        <taxon>eudicotyledons</taxon>
        <taxon>Gunneridae</taxon>
        <taxon>Pentapetalae</taxon>
        <taxon>asterids</taxon>
        <taxon>campanulids</taxon>
        <taxon>Asterales</taxon>
        <taxon>Asteraceae</taxon>
        <taxon>Asteroideae</taxon>
        <taxon>Anthemideae</taxon>
        <taxon>Anthemidinae</taxon>
        <taxon>Tanacetum</taxon>
    </lineage>
</organism>
<dbReference type="AlphaFoldDB" id="A0A699HPZ5"/>
<comment type="caution">
    <text evidence="2">The sequence shown here is derived from an EMBL/GenBank/DDBJ whole genome shotgun (WGS) entry which is preliminary data.</text>
</comment>
<feature type="coiled-coil region" evidence="1">
    <location>
        <begin position="11"/>
        <end position="45"/>
    </location>
</feature>
<sequence length="334" mass="37457">KDKYGVSKNQTTTFEKNNKELNEQLKELIKKNNDLLAQTKVLKDQLQVKHVVIDTHVECQEKYAKLEAERYEVTKPKKYSELSATEAIQADCDVKATNIILQGLPPEVYALYASQAQSSTPLSITIPSKDFQSFVHHNVYNSSSSIPQVEYALLVHQQSNFSQPNTGLAVPVFQKGDDPIDAINYMMSFLTAIVTLRHPPTNNQLRNSSNPRQQATINNGRVIVQPIQGRQNSLAAGMSRQYTSGTSGNNSGKQRVIVCYNCKGEGYMSKQCTKPNRKRDEAWFKDKVLLVQAQANRQVLHEEELQFLADPGIAKTQSTQHVITNNAAYQADDL</sequence>
<dbReference type="Gene3D" id="4.10.60.10">
    <property type="entry name" value="Zinc finger, CCHC-type"/>
    <property type="match status" value="1"/>
</dbReference>
<evidence type="ECO:0008006" key="3">
    <source>
        <dbReference type="Google" id="ProtNLM"/>
    </source>
</evidence>
<feature type="non-terminal residue" evidence="2">
    <location>
        <position position="1"/>
    </location>
</feature>
<name>A0A699HPZ5_TANCI</name>
<reference evidence="2" key="1">
    <citation type="journal article" date="2019" name="Sci. Rep.">
        <title>Draft genome of Tanacetum cinerariifolium, the natural source of mosquito coil.</title>
        <authorList>
            <person name="Yamashiro T."/>
            <person name="Shiraishi A."/>
            <person name="Satake H."/>
            <person name="Nakayama K."/>
        </authorList>
    </citation>
    <scope>NUCLEOTIDE SEQUENCE</scope>
</reference>
<evidence type="ECO:0000256" key="1">
    <source>
        <dbReference type="SAM" id="Coils"/>
    </source>
</evidence>
<protein>
    <recommendedName>
        <fullName evidence="3">CCHC-type domain-containing protein</fullName>
    </recommendedName>
</protein>